<dbReference type="GO" id="GO:0009279">
    <property type="term" value="C:cell outer membrane"/>
    <property type="evidence" value="ECO:0007669"/>
    <property type="project" value="UniProtKB-SubCell"/>
</dbReference>
<comment type="similarity">
    <text evidence="2">Belongs to the SusD family.</text>
</comment>
<dbReference type="InterPro" id="IPR012944">
    <property type="entry name" value="SusD_RagB_dom"/>
</dbReference>
<evidence type="ECO:0000259" key="7">
    <source>
        <dbReference type="Pfam" id="PF07980"/>
    </source>
</evidence>
<dbReference type="Gene3D" id="1.25.40.390">
    <property type="match status" value="1"/>
</dbReference>
<evidence type="ECO:0000259" key="8">
    <source>
        <dbReference type="Pfam" id="PF14322"/>
    </source>
</evidence>
<sequence>MYSPSVRKNLTDKTQAKVDSLPQPLFPYVRHTLWEYKYHSNHQKRRTIMKLKQKAANIIKACLLTATFCGCSDFLSEYSQDMVIPKHVQQLDELLIGDVYMQSYKMEYGMSNQSCQFFNLLDDDINTVGTSLIGKVGHPYYNYAINSMYGYYAWQQDVRYNYQAKNYSNDNATWNDMYRRISIVNIILDEIEQLPHKTDQDYADYLRVKGEAFFLRGQFYFVLANLYGDAYSPSTCASKLCVPLKLSGHVEYDKDADQQFERESVKRIYEQIVSDLKESARLLTESPQKSHHLLHRASWEAASLLLSRVYLFMQDWPNAEIEAEKVMNSRLFSLAPTSNFSNETPFLTTTNPEIIFSQGSNPLCCRSDWSVTGQYGDYCVTNELYSMFDDNDVRKTTFFAKRRNTVEPQNDSIGLYKKYERGIEYSHISDALMLRMAEAYLNYAEACAMQPTKADKANSTLNTLRSQRITPYAPQTYSGEQLVQEIRNERRKELCFEGKRWFDLRRYAVCVQYPYSRNIIHAYSVYNDNFSFATTEYYLLPAGDPAYTFSLPRKVIEFDKVPMPDNPRNKREPLEYEDKKTEQE</sequence>
<feature type="domain" description="RagB/SusD" evidence="7">
    <location>
        <begin position="423"/>
        <end position="526"/>
    </location>
</feature>
<feature type="domain" description="SusD-like N-terminal" evidence="8">
    <location>
        <begin position="145"/>
        <end position="311"/>
    </location>
</feature>
<name>A0A3L7Z5D8_9BACE</name>
<evidence type="ECO:0000256" key="5">
    <source>
        <dbReference type="ARBA" id="ARBA00023237"/>
    </source>
</evidence>
<organism evidence="9 10">
    <name type="scientific">Bacteroides acidifaciens</name>
    <dbReference type="NCBI Taxonomy" id="85831"/>
    <lineage>
        <taxon>Bacteria</taxon>
        <taxon>Pseudomonadati</taxon>
        <taxon>Bacteroidota</taxon>
        <taxon>Bacteroidia</taxon>
        <taxon>Bacteroidales</taxon>
        <taxon>Bacteroidaceae</taxon>
        <taxon>Bacteroides</taxon>
    </lineage>
</organism>
<evidence type="ECO:0000256" key="3">
    <source>
        <dbReference type="ARBA" id="ARBA00022729"/>
    </source>
</evidence>
<evidence type="ECO:0000313" key="10">
    <source>
        <dbReference type="Proteomes" id="UP000267159"/>
    </source>
</evidence>
<dbReference type="EMBL" id="RAZM01000004">
    <property type="protein sequence ID" value="RLT81495.1"/>
    <property type="molecule type" value="Genomic_DNA"/>
</dbReference>
<evidence type="ECO:0000256" key="4">
    <source>
        <dbReference type="ARBA" id="ARBA00023136"/>
    </source>
</evidence>
<comment type="subcellular location">
    <subcellularLocation>
        <location evidence="1">Cell outer membrane</location>
    </subcellularLocation>
</comment>
<evidence type="ECO:0000256" key="1">
    <source>
        <dbReference type="ARBA" id="ARBA00004442"/>
    </source>
</evidence>
<dbReference type="CDD" id="cd08977">
    <property type="entry name" value="SusD"/>
    <property type="match status" value="1"/>
</dbReference>
<reference evidence="9 10" key="1">
    <citation type="submission" date="2018-09" db="EMBL/GenBank/DDBJ databases">
        <title>Murine metabolic-syndrome-specific gut microbial biobank.</title>
        <authorList>
            <person name="Liu C."/>
        </authorList>
    </citation>
    <scope>NUCLEOTIDE SEQUENCE [LARGE SCALE GENOMIC DNA]</scope>
    <source>
        <strain evidence="9 10">0.1X-D8-26</strain>
    </source>
</reference>
<dbReference type="Proteomes" id="UP000267159">
    <property type="component" value="Unassembled WGS sequence"/>
</dbReference>
<dbReference type="Pfam" id="PF14322">
    <property type="entry name" value="SusD-like_3"/>
    <property type="match status" value="1"/>
</dbReference>
<evidence type="ECO:0000313" key="9">
    <source>
        <dbReference type="EMBL" id="RLT81495.1"/>
    </source>
</evidence>
<gene>
    <name evidence="9" type="ORF">D7Y07_02505</name>
</gene>
<keyword evidence="3" id="KW-0732">Signal</keyword>
<evidence type="ECO:0000256" key="2">
    <source>
        <dbReference type="ARBA" id="ARBA00006275"/>
    </source>
</evidence>
<keyword evidence="4" id="KW-0472">Membrane</keyword>
<dbReference type="Pfam" id="PF07980">
    <property type="entry name" value="SusD_RagB"/>
    <property type="match status" value="1"/>
</dbReference>
<protein>
    <submittedName>
        <fullName evidence="9">RagB/SusD family nutrient uptake outer membrane protein</fullName>
    </submittedName>
</protein>
<dbReference type="InterPro" id="IPR033985">
    <property type="entry name" value="SusD-like_N"/>
</dbReference>
<proteinExistence type="inferred from homology"/>
<comment type="caution">
    <text evidence="9">The sequence shown here is derived from an EMBL/GenBank/DDBJ whole genome shotgun (WGS) entry which is preliminary data.</text>
</comment>
<accession>A0A3L7Z5D8</accession>
<dbReference type="STRING" id="1235814.GCA_000613385_02617"/>
<feature type="region of interest" description="Disordered" evidence="6">
    <location>
        <begin position="561"/>
        <end position="584"/>
    </location>
</feature>
<dbReference type="AlphaFoldDB" id="A0A3L7Z5D8"/>
<keyword evidence="5" id="KW-0998">Cell outer membrane</keyword>
<evidence type="ECO:0000256" key="6">
    <source>
        <dbReference type="SAM" id="MobiDB-lite"/>
    </source>
</evidence>
<dbReference type="SUPFAM" id="SSF48452">
    <property type="entry name" value="TPR-like"/>
    <property type="match status" value="1"/>
</dbReference>
<dbReference type="InterPro" id="IPR011990">
    <property type="entry name" value="TPR-like_helical_dom_sf"/>
</dbReference>